<evidence type="ECO:0000313" key="2">
    <source>
        <dbReference type="EMBL" id="SUZ74587.1"/>
    </source>
</evidence>
<dbReference type="Gene3D" id="3.40.50.10540">
    <property type="entry name" value="Crotonobetainyl-coa:carnitine coa-transferase, domain 1"/>
    <property type="match status" value="1"/>
</dbReference>
<dbReference type="PANTHER" id="PTHR48207">
    <property type="entry name" value="SUCCINATE--HYDROXYMETHYLGLUTARATE COA-TRANSFERASE"/>
    <property type="match status" value="1"/>
</dbReference>
<dbReference type="GO" id="GO:0008410">
    <property type="term" value="F:CoA-transferase activity"/>
    <property type="evidence" value="ECO:0007669"/>
    <property type="project" value="TreeGrafter"/>
</dbReference>
<evidence type="ECO:0008006" key="3">
    <source>
        <dbReference type="Google" id="ProtNLM"/>
    </source>
</evidence>
<organism evidence="2">
    <name type="scientific">marine metagenome</name>
    <dbReference type="NCBI Taxonomy" id="408172"/>
    <lineage>
        <taxon>unclassified sequences</taxon>
        <taxon>metagenomes</taxon>
        <taxon>ecological metagenomes</taxon>
    </lineage>
</organism>
<dbReference type="InterPro" id="IPR050483">
    <property type="entry name" value="CoA-transferase_III_domain"/>
</dbReference>
<protein>
    <recommendedName>
        <fullName evidence="3">Carnitine dehydratase</fullName>
    </recommendedName>
</protein>
<dbReference type="Pfam" id="PF02515">
    <property type="entry name" value="CoA_transf_3"/>
    <property type="match status" value="1"/>
</dbReference>
<name>A0A381Q970_9ZZZZ</name>
<dbReference type="PANTHER" id="PTHR48207:SF4">
    <property type="entry name" value="BLL6097 PROTEIN"/>
    <property type="match status" value="1"/>
</dbReference>
<dbReference type="InterPro" id="IPR003673">
    <property type="entry name" value="CoA-Trfase_fam_III"/>
</dbReference>
<accession>A0A381Q970</accession>
<proteinExistence type="predicted"/>
<sequence>MAGPLDGIRIVDFTTMIAGPYAAMILADQGADVIKIEAPIRSDHVRRAGQGLRRFSAAFLNNNRNKRSLSVDAKTEAGRELMLKLTQNADVFIQNYRPGVMARLGIDEPQLRTLNPRLIYVSMSGWGESGPYAHKPVYDPIIQALSGLTSVQGGSDQARPRLIRTILPDKLTGITAAQAVTAALVSRGLTGQGQHVRVSMLDAVVAFMWSSDMGGQTFVGKEVSSERAATFIDLIYETKSDYISVSVMSDEQWRGLCEAVGHPEWLEDERFTTAAGRDRHANERLELTQSALLDKNASEWLEILDAAGVPCAPVLKRHEMIRHPQVEASGIVVETEHPHAGRLRQARNAARFEATPTEIRHGAPHHGEHTRAIMSELGFNTTEIDDLISAGVIGDFQLTPGPST</sequence>
<dbReference type="SUPFAM" id="SSF89796">
    <property type="entry name" value="CoA-transferase family III (CaiB/BaiF)"/>
    <property type="match status" value="1"/>
</dbReference>
<gene>
    <name evidence="2" type="ORF">METZ01_LOCUS27441</name>
</gene>
<dbReference type="AlphaFoldDB" id="A0A381Q970"/>
<evidence type="ECO:0000256" key="1">
    <source>
        <dbReference type="ARBA" id="ARBA00022679"/>
    </source>
</evidence>
<dbReference type="Gene3D" id="3.30.1540.10">
    <property type="entry name" value="formyl-coa transferase, domain 3"/>
    <property type="match status" value="1"/>
</dbReference>
<keyword evidence="1" id="KW-0808">Transferase</keyword>
<dbReference type="EMBL" id="UINC01001216">
    <property type="protein sequence ID" value="SUZ74587.1"/>
    <property type="molecule type" value="Genomic_DNA"/>
</dbReference>
<reference evidence="2" key="1">
    <citation type="submission" date="2018-05" db="EMBL/GenBank/DDBJ databases">
        <authorList>
            <person name="Lanie J.A."/>
            <person name="Ng W.-L."/>
            <person name="Kazmierczak K.M."/>
            <person name="Andrzejewski T.M."/>
            <person name="Davidsen T.M."/>
            <person name="Wayne K.J."/>
            <person name="Tettelin H."/>
            <person name="Glass J.I."/>
            <person name="Rusch D."/>
            <person name="Podicherti R."/>
            <person name="Tsui H.-C.T."/>
            <person name="Winkler M.E."/>
        </authorList>
    </citation>
    <scope>NUCLEOTIDE SEQUENCE</scope>
</reference>
<dbReference type="InterPro" id="IPR023606">
    <property type="entry name" value="CoA-Trfase_III_dom_1_sf"/>
</dbReference>
<dbReference type="InterPro" id="IPR044855">
    <property type="entry name" value="CoA-Trfase_III_dom3_sf"/>
</dbReference>